<evidence type="ECO:0000256" key="5">
    <source>
        <dbReference type="PROSITE-ProRule" id="PRU00169"/>
    </source>
</evidence>
<organism evidence="8 9">
    <name type="scientific">Agromyces rhizosphaerae</name>
    <dbReference type="NCBI Taxonomy" id="88374"/>
    <lineage>
        <taxon>Bacteria</taxon>
        <taxon>Bacillati</taxon>
        <taxon>Actinomycetota</taxon>
        <taxon>Actinomycetes</taxon>
        <taxon>Micrococcales</taxon>
        <taxon>Microbacteriaceae</taxon>
        <taxon>Agromyces</taxon>
    </lineage>
</organism>
<dbReference type="PRINTS" id="PR00038">
    <property type="entry name" value="HTHLUXR"/>
</dbReference>
<dbReference type="InterPro" id="IPR039420">
    <property type="entry name" value="WalR-like"/>
</dbReference>
<dbReference type="AlphaFoldDB" id="A0A9W6FNQ1"/>
<comment type="caution">
    <text evidence="8">The sequence shown here is derived from an EMBL/GenBank/DDBJ whole genome shotgun (WGS) entry which is preliminary data.</text>
</comment>
<dbReference type="GO" id="GO:0003677">
    <property type="term" value="F:DNA binding"/>
    <property type="evidence" value="ECO:0007669"/>
    <property type="project" value="UniProtKB-KW"/>
</dbReference>
<dbReference type="InterPro" id="IPR000792">
    <property type="entry name" value="Tscrpt_reg_LuxR_C"/>
</dbReference>
<dbReference type="InterPro" id="IPR011006">
    <property type="entry name" value="CheY-like_superfamily"/>
</dbReference>
<sequence>MTETRADAPPSAAPAVRVLVVDDHRLFRDGLAALIGRADDAEVVGSAETGAEAIAQVEALRPDVVLMDVMMPDMNGIEATRRITADHAGTAVVMLTMLEDDDSLFAAMCAGARGYVLKGADTADVLRTVRAAARGEALFGPAVAQQLTAFFRHADATGPTVTAFPELTDREREVLDLIAQGRDNAGIAHRLQVSTKTVSNHISSIFAKLRVSDRAQAIVAAREAGLGRGA</sequence>
<dbReference type="Pfam" id="PF00072">
    <property type="entry name" value="Response_reg"/>
    <property type="match status" value="1"/>
</dbReference>
<dbReference type="PROSITE" id="PS50110">
    <property type="entry name" value="RESPONSE_REGULATORY"/>
    <property type="match status" value="1"/>
</dbReference>
<keyword evidence="1 5" id="KW-0597">Phosphoprotein</keyword>
<dbReference type="InterPro" id="IPR016032">
    <property type="entry name" value="Sig_transdc_resp-reg_C-effctor"/>
</dbReference>
<dbReference type="PROSITE" id="PS00622">
    <property type="entry name" value="HTH_LUXR_1"/>
    <property type="match status" value="1"/>
</dbReference>
<dbReference type="SUPFAM" id="SSF46894">
    <property type="entry name" value="C-terminal effector domain of the bipartite response regulators"/>
    <property type="match status" value="1"/>
</dbReference>
<protein>
    <submittedName>
        <fullName evidence="8">DNA-binding response regulator</fullName>
    </submittedName>
</protein>
<dbReference type="Proteomes" id="UP001144396">
    <property type="component" value="Unassembled WGS sequence"/>
</dbReference>
<dbReference type="SMART" id="SM00448">
    <property type="entry name" value="REC"/>
    <property type="match status" value="1"/>
</dbReference>
<dbReference type="CDD" id="cd06170">
    <property type="entry name" value="LuxR_C_like"/>
    <property type="match status" value="1"/>
</dbReference>
<feature type="modified residue" description="4-aspartylphosphate" evidence="5">
    <location>
        <position position="68"/>
    </location>
</feature>
<dbReference type="PROSITE" id="PS50043">
    <property type="entry name" value="HTH_LUXR_2"/>
    <property type="match status" value="1"/>
</dbReference>
<evidence type="ECO:0000259" key="7">
    <source>
        <dbReference type="PROSITE" id="PS50110"/>
    </source>
</evidence>
<reference evidence="8" key="1">
    <citation type="submission" date="2022-12" db="EMBL/GenBank/DDBJ databases">
        <title>Reference genome sequencing for broad-spectrum identification of bacterial and archaeal isolates by mass spectrometry.</title>
        <authorList>
            <person name="Sekiguchi Y."/>
            <person name="Tourlousse D.M."/>
        </authorList>
    </citation>
    <scope>NUCLEOTIDE SEQUENCE</scope>
    <source>
        <strain evidence="8">14</strain>
    </source>
</reference>
<evidence type="ECO:0000313" key="9">
    <source>
        <dbReference type="Proteomes" id="UP001144396"/>
    </source>
</evidence>
<dbReference type="InterPro" id="IPR058245">
    <property type="entry name" value="NreC/VraR/RcsB-like_REC"/>
</dbReference>
<dbReference type="SMART" id="SM00421">
    <property type="entry name" value="HTH_LUXR"/>
    <property type="match status" value="1"/>
</dbReference>
<accession>A0A9W6FNQ1</accession>
<dbReference type="PANTHER" id="PTHR43214:SF24">
    <property type="entry name" value="TRANSCRIPTIONAL REGULATORY PROTEIN NARL-RELATED"/>
    <property type="match status" value="1"/>
</dbReference>
<evidence type="ECO:0000259" key="6">
    <source>
        <dbReference type="PROSITE" id="PS50043"/>
    </source>
</evidence>
<feature type="domain" description="Response regulatory" evidence="7">
    <location>
        <begin position="17"/>
        <end position="133"/>
    </location>
</feature>
<keyword evidence="9" id="KW-1185">Reference proteome</keyword>
<dbReference type="PANTHER" id="PTHR43214">
    <property type="entry name" value="TWO-COMPONENT RESPONSE REGULATOR"/>
    <property type="match status" value="1"/>
</dbReference>
<keyword evidence="4" id="KW-0804">Transcription</keyword>
<dbReference type="Gene3D" id="3.40.50.2300">
    <property type="match status" value="1"/>
</dbReference>
<evidence type="ECO:0000256" key="1">
    <source>
        <dbReference type="ARBA" id="ARBA00022553"/>
    </source>
</evidence>
<keyword evidence="2" id="KW-0805">Transcription regulation</keyword>
<dbReference type="RefSeq" id="WP_281883557.1">
    <property type="nucleotide sequence ID" value="NZ_BSDP01000001.1"/>
</dbReference>
<dbReference type="CDD" id="cd17535">
    <property type="entry name" value="REC_NarL-like"/>
    <property type="match status" value="1"/>
</dbReference>
<feature type="domain" description="HTH luxR-type" evidence="6">
    <location>
        <begin position="160"/>
        <end position="225"/>
    </location>
</feature>
<evidence type="ECO:0000256" key="2">
    <source>
        <dbReference type="ARBA" id="ARBA00023015"/>
    </source>
</evidence>
<evidence type="ECO:0000313" key="8">
    <source>
        <dbReference type="EMBL" id="GLI27209.1"/>
    </source>
</evidence>
<dbReference type="InterPro" id="IPR001789">
    <property type="entry name" value="Sig_transdc_resp-reg_receiver"/>
</dbReference>
<dbReference type="GO" id="GO:0006355">
    <property type="term" value="P:regulation of DNA-templated transcription"/>
    <property type="evidence" value="ECO:0007669"/>
    <property type="project" value="InterPro"/>
</dbReference>
<proteinExistence type="predicted"/>
<evidence type="ECO:0000256" key="4">
    <source>
        <dbReference type="ARBA" id="ARBA00023163"/>
    </source>
</evidence>
<dbReference type="EMBL" id="BSDP01000001">
    <property type="protein sequence ID" value="GLI27209.1"/>
    <property type="molecule type" value="Genomic_DNA"/>
</dbReference>
<dbReference type="GO" id="GO:0000160">
    <property type="term" value="P:phosphorelay signal transduction system"/>
    <property type="evidence" value="ECO:0007669"/>
    <property type="project" value="InterPro"/>
</dbReference>
<dbReference type="Pfam" id="PF00196">
    <property type="entry name" value="GerE"/>
    <property type="match status" value="1"/>
</dbReference>
<name>A0A9W6FNQ1_9MICO</name>
<gene>
    <name evidence="8" type="ORF">ARHIZOSPH14_14510</name>
</gene>
<evidence type="ECO:0000256" key="3">
    <source>
        <dbReference type="ARBA" id="ARBA00023125"/>
    </source>
</evidence>
<keyword evidence="3 8" id="KW-0238">DNA-binding</keyword>
<dbReference type="SUPFAM" id="SSF52172">
    <property type="entry name" value="CheY-like"/>
    <property type="match status" value="1"/>
</dbReference>